<dbReference type="GO" id="GO:0090575">
    <property type="term" value="C:RNA polymerase II transcription regulator complex"/>
    <property type="evidence" value="ECO:0007669"/>
    <property type="project" value="TreeGrafter"/>
</dbReference>
<dbReference type="InterPro" id="IPR003316">
    <property type="entry name" value="E2F_WHTH_DNA-bd_dom"/>
</dbReference>
<evidence type="ECO:0000313" key="8">
    <source>
        <dbReference type="Proteomes" id="UP000887565"/>
    </source>
</evidence>
<dbReference type="PANTHER" id="PTHR12081:SF18">
    <property type="entry name" value="TRANSCRIPTION FACTOR E2F2-RELATED"/>
    <property type="match status" value="1"/>
</dbReference>
<proteinExistence type="inferred from homology"/>
<dbReference type="WBParaSite" id="nRc.2.0.1.t41355-RA">
    <property type="protein sequence ID" value="nRc.2.0.1.t41355-RA"/>
    <property type="gene ID" value="nRc.2.0.1.g41355"/>
</dbReference>
<accession>A0A915KS91</accession>
<dbReference type="SUPFAM" id="SSF46785">
    <property type="entry name" value="Winged helix' DNA-binding domain"/>
    <property type="match status" value="1"/>
</dbReference>
<dbReference type="Proteomes" id="UP000887565">
    <property type="component" value="Unplaced"/>
</dbReference>
<dbReference type="SMART" id="SM01372">
    <property type="entry name" value="E2F_TDP"/>
    <property type="match status" value="1"/>
</dbReference>
<dbReference type="Gene3D" id="1.10.10.10">
    <property type="entry name" value="Winged helix-like DNA-binding domain superfamily/Winged helix DNA-binding domain"/>
    <property type="match status" value="1"/>
</dbReference>
<dbReference type="Pfam" id="PF02319">
    <property type="entry name" value="WHD_E2F_TDP"/>
    <property type="match status" value="1"/>
</dbReference>
<dbReference type="InterPro" id="IPR036388">
    <property type="entry name" value="WH-like_DNA-bd_sf"/>
</dbReference>
<feature type="domain" description="E2F/DP family winged-helix DNA-binding" evidence="7">
    <location>
        <begin position="162"/>
        <end position="252"/>
    </location>
</feature>
<dbReference type="InterPro" id="IPR015633">
    <property type="entry name" value="E2F"/>
</dbReference>
<evidence type="ECO:0000256" key="1">
    <source>
        <dbReference type="ARBA" id="ARBA00010940"/>
    </source>
</evidence>
<evidence type="ECO:0000313" key="9">
    <source>
        <dbReference type="WBParaSite" id="nRc.2.0.1.t41355-RA"/>
    </source>
</evidence>
<name>A0A915KS91_ROMCU</name>
<evidence type="ECO:0000256" key="4">
    <source>
        <dbReference type="ARBA" id="ARBA00023163"/>
    </source>
</evidence>
<comment type="subcellular location">
    <subcellularLocation>
        <location evidence="5">Nucleus</location>
    </subcellularLocation>
</comment>
<comment type="similarity">
    <text evidence="1 5">Belongs to the E2F/DP family.</text>
</comment>
<keyword evidence="4 5" id="KW-0804">Transcription</keyword>
<evidence type="ECO:0000256" key="6">
    <source>
        <dbReference type="SAM" id="MobiDB-lite"/>
    </source>
</evidence>
<evidence type="ECO:0000256" key="2">
    <source>
        <dbReference type="ARBA" id="ARBA00023015"/>
    </source>
</evidence>
<dbReference type="AlphaFoldDB" id="A0A915KS91"/>
<feature type="region of interest" description="Disordered" evidence="6">
    <location>
        <begin position="297"/>
        <end position="318"/>
    </location>
</feature>
<protein>
    <submittedName>
        <fullName evidence="9">E2F/DP family winged-helix DNA-binding domain-containing protein</fullName>
    </submittedName>
</protein>
<evidence type="ECO:0000259" key="7">
    <source>
        <dbReference type="SMART" id="SM01372"/>
    </source>
</evidence>
<sequence>MFTATKLSATPSANSRGINFMDVPIMTVEELQAAQAIQDLKAASLANSTPKSTKSKDFSIKYDANLNDSISPIILAADLIPMSPNSATAETPRAKRKLHMPCHVSENVTILTKESDCAFKTPQSNGSRRRKASEMSKQSSVSEDSPKSSRPKFTCLSPSMTRYDTSLCVLTQRFIDHMNSSIDGKLSKLDWFRTTASNSPSNCQKNRSRIINLNEAAIMLQVPKRRIYDITNVLEGIDLIEKCGKNSCRFRNLDFEEYGTPEERSSKREISALHRAEQTLDSLLNIVQRELNGNIQDKRGKAGNFQLDRESRSNHEKP</sequence>
<dbReference type="GO" id="GO:0000981">
    <property type="term" value="F:DNA-binding transcription factor activity, RNA polymerase II-specific"/>
    <property type="evidence" value="ECO:0007669"/>
    <property type="project" value="TreeGrafter"/>
</dbReference>
<feature type="compositionally biased region" description="Basic and acidic residues" evidence="6">
    <location>
        <begin position="307"/>
        <end position="318"/>
    </location>
</feature>
<dbReference type="PANTHER" id="PTHR12081">
    <property type="entry name" value="TRANSCRIPTION FACTOR E2F"/>
    <property type="match status" value="1"/>
</dbReference>
<dbReference type="InterPro" id="IPR036390">
    <property type="entry name" value="WH_DNA-bd_sf"/>
</dbReference>
<keyword evidence="3 5" id="KW-0238">DNA-binding</keyword>
<reference evidence="9" key="1">
    <citation type="submission" date="2022-11" db="UniProtKB">
        <authorList>
            <consortium name="WormBaseParasite"/>
        </authorList>
    </citation>
    <scope>IDENTIFICATION</scope>
</reference>
<keyword evidence="5" id="KW-0539">Nucleus</keyword>
<evidence type="ECO:0000256" key="5">
    <source>
        <dbReference type="RuleBase" id="RU003796"/>
    </source>
</evidence>
<keyword evidence="8" id="KW-1185">Reference proteome</keyword>
<dbReference type="GO" id="GO:0000978">
    <property type="term" value="F:RNA polymerase II cis-regulatory region sequence-specific DNA binding"/>
    <property type="evidence" value="ECO:0007669"/>
    <property type="project" value="InterPro"/>
</dbReference>
<feature type="region of interest" description="Disordered" evidence="6">
    <location>
        <begin position="119"/>
        <end position="155"/>
    </location>
</feature>
<keyword evidence="2 5" id="KW-0805">Transcription regulation</keyword>
<evidence type="ECO:0000256" key="3">
    <source>
        <dbReference type="ARBA" id="ARBA00023125"/>
    </source>
</evidence>
<organism evidence="8 9">
    <name type="scientific">Romanomermis culicivorax</name>
    <name type="common">Nematode worm</name>
    <dbReference type="NCBI Taxonomy" id="13658"/>
    <lineage>
        <taxon>Eukaryota</taxon>
        <taxon>Metazoa</taxon>
        <taxon>Ecdysozoa</taxon>
        <taxon>Nematoda</taxon>
        <taxon>Enoplea</taxon>
        <taxon>Dorylaimia</taxon>
        <taxon>Mermithida</taxon>
        <taxon>Mermithoidea</taxon>
        <taxon>Mermithidae</taxon>
        <taxon>Romanomermis</taxon>
    </lineage>
</organism>